<keyword evidence="3" id="KW-1185">Reference proteome</keyword>
<name>A0A8H4RKA8_9HELO</name>
<evidence type="ECO:0000313" key="2">
    <source>
        <dbReference type="EMBL" id="KAF4631609.1"/>
    </source>
</evidence>
<dbReference type="Proteomes" id="UP000566819">
    <property type="component" value="Unassembled WGS sequence"/>
</dbReference>
<gene>
    <name evidence="2" type="ORF">G7Y89_g6528</name>
</gene>
<dbReference type="EMBL" id="JAAMPI010000427">
    <property type="protein sequence ID" value="KAF4631609.1"/>
    <property type="molecule type" value="Genomic_DNA"/>
</dbReference>
<dbReference type="OrthoDB" id="3437411at2759"/>
<dbReference type="AlphaFoldDB" id="A0A8H4RKA8"/>
<organism evidence="2 3">
    <name type="scientific">Cudoniella acicularis</name>
    <dbReference type="NCBI Taxonomy" id="354080"/>
    <lineage>
        <taxon>Eukaryota</taxon>
        <taxon>Fungi</taxon>
        <taxon>Dikarya</taxon>
        <taxon>Ascomycota</taxon>
        <taxon>Pezizomycotina</taxon>
        <taxon>Leotiomycetes</taxon>
        <taxon>Helotiales</taxon>
        <taxon>Tricladiaceae</taxon>
        <taxon>Cudoniella</taxon>
    </lineage>
</organism>
<evidence type="ECO:0000313" key="3">
    <source>
        <dbReference type="Proteomes" id="UP000566819"/>
    </source>
</evidence>
<proteinExistence type="predicted"/>
<feature type="region of interest" description="Disordered" evidence="1">
    <location>
        <begin position="103"/>
        <end position="139"/>
    </location>
</feature>
<feature type="compositionally biased region" description="Acidic residues" evidence="1">
    <location>
        <begin position="104"/>
        <end position="139"/>
    </location>
</feature>
<comment type="caution">
    <text evidence="2">The sequence shown here is derived from an EMBL/GenBank/DDBJ whole genome shotgun (WGS) entry which is preliminary data.</text>
</comment>
<sequence length="341" mass="39358">MAGASVFELSNELFDAIAIYIHKPRDLSNLCLASRIIYHRTTPKLYSSWTYHGLEHSQKSFRNFLQTTNWRPDLASYVKMLDVRERGNCPRLEDYVGFGKVYSEEDEEQPEAMEEDNEENNEEYENSNISDDESDQDSVEILEDEPVDAAELDTSSPHEEFNNAGVEIGMIFMRDRLYRLLQSDAESLGLKRDILVNHHKASNEWNESVLISLLISKLPNLQTLYMVVTGVPWYDHVQKMIREESKKEHSNVLQNLETLYYYSSLSLHTLTAHSYDSPGNFESVDFKSVNHKSNITTLVFDEADLILSDGVKALSIPKTLKTFRWTQEITCYHIGTFDDPF</sequence>
<reference evidence="2 3" key="1">
    <citation type="submission" date="2020-03" db="EMBL/GenBank/DDBJ databases">
        <title>Draft Genome Sequence of Cudoniella acicularis.</title>
        <authorList>
            <person name="Buettner E."/>
            <person name="Kellner H."/>
        </authorList>
    </citation>
    <scope>NUCLEOTIDE SEQUENCE [LARGE SCALE GENOMIC DNA]</scope>
    <source>
        <strain evidence="2 3">DSM 108380</strain>
    </source>
</reference>
<accession>A0A8H4RKA8</accession>
<evidence type="ECO:0000256" key="1">
    <source>
        <dbReference type="SAM" id="MobiDB-lite"/>
    </source>
</evidence>
<protein>
    <submittedName>
        <fullName evidence="2">Uncharacterized protein</fullName>
    </submittedName>
</protein>